<keyword evidence="1" id="KW-1133">Transmembrane helix</keyword>
<accession>A0A7X1Z8T6</accession>
<dbReference type="Proteomes" id="UP000439550">
    <property type="component" value="Unassembled WGS sequence"/>
</dbReference>
<gene>
    <name evidence="2" type="ORF">GHI93_07960</name>
</gene>
<dbReference type="OrthoDB" id="2240371at2"/>
<dbReference type="RefSeq" id="WP_153496524.1">
    <property type="nucleotide sequence ID" value="NZ_CAXYUY010000011.1"/>
</dbReference>
<comment type="caution">
    <text evidence="2">The sequence shown here is derived from an EMBL/GenBank/DDBJ whole genome shotgun (WGS) entry which is preliminary data.</text>
</comment>
<feature type="transmembrane region" description="Helical" evidence="1">
    <location>
        <begin position="427"/>
        <end position="450"/>
    </location>
</feature>
<feature type="transmembrane region" description="Helical" evidence="1">
    <location>
        <begin position="84"/>
        <end position="103"/>
    </location>
</feature>
<dbReference type="EMBL" id="WITJ01000010">
    <property type="protein sequence ID" value="MQW39858.1"/>
    <property type="molecule type" value="Genomic_DNA"/>
</dbReference>
<evidence type="ECO:0000313" key="3">
    <source>
        <dbReference type="Proteomes" id="UP000439550"/>
    </source>
</evidence>
<organism evidence="2 3">
    <name type="scientific">Lactococcus hircilactis</name>
    <dbReference type="NCBI Taxonomy" id="1494462"/>
    <lineage>
        <taxon>Bacteria</taxon>
        <taxon>Bacillati</taxon>
        <taxon>Bacillota</taxon>
        <taxon>Bacilli</taxon>
        <taxon>Lactobacillales</taxon>
        <taxon>Streptococcaceae</taxon>
        <taxon>Lactococcus</taxon>
    </lineage>
</organism>
<keyword evidence="1" id="KW-0812">Transmembrane</keyword>
<feature type="transmembrane region" description="Helical" evidence="1">
    <location>
        <begin position="286"/>
        <end position="306"/>
    </location>
</feature>
<evidence type="ECO:0000313" key="2">
    <source>
        <dbReference type="EMBL" id="MQW39858.1"/>
    </source>
</evidence>
<feature type="transmembrane region" description="Helical" evidence="1">
    <location>
        <begin position="222"/>
        <end position="240"/>
    </location>
</feature>
<feature type="transmembrane region" description="Helical" evidence="1">
    <location>
        <begin position="198"/>
        <end position="216"/>
    </location>
</feature>
<protein>
    <recommendedName>
        <fullName evidence="4">Glycosyltransferase RgtA/B/C/D-like domain-containing protein</fullName>
    </recommendedName>
</protein>
<evidence type="ECO:0008006" key="4">
    <source>
        <dbReference type="Google" id="ProtNLM"/>
    </source>
</evidence>
<name>A0A7X1Z8T6_9LACT</name>
<feature type="transmembrane region" description="Helical" evidence="1">
    <location>
        <begin position="17"/>
        <end position="35"/>
    </location>
</feature>
<feature type="transmembrane region" description="Helical" evidence="1">
    <location>
        <begin position="462"/>
        <end position="481"/>
    </location>
</feature>
<keyword evidence="1" id="KW-0472">Membrane</keyword>
<reference evidence="2 3" key="1">
    <citation type="submission" date="2019-10" db="EMBL/GenBank/DDBJ databases">
        <authorList>
            <person name="Dong K."/>
        </authorList>
    </citation>
    <scope>NUCLEOTIDE SEQUENCE [LARGE SCALE GENOMIC DNA]</scope>
    <source>
        <strain evidence="2 3">DSM 28960</strain>
    </source>
</reference>
<feature type="transmembrane region" description="Helical" evidence="1">
    <location>
        <begin position="247"/>
        <end position="280"/>
    </location>
</feature>
<feature type="transmembrane region" description="Helical" evidence="1">
    <location>
        <begin position="166"/>
        <end position="186"/>
    </location>
</feature>
<dbReference type="AlphaFoldDB" id="A0A7X1Z8T6"/>
<sequence length="521" mass="59898">MITTAFKTLHIQRKWRIIASIIWSVMNLIVIFATPKWHIDNVIALILGNVILMTAILYLFFIAHASKKINTLALTTVHTYYLRSLLILGLAVLIVPYFFMIHVPHDAHDWDFFVVFANTSALHGRTFDHLALTENQRLYFLHYPNNQWFGMIQNFLFAKTTLASKMFLMTGLSSLLTSSSVVAGSLLAKKVASEKMGLCYNLAAFGFLPFYVYGAQFYTDTASLPFVIFGVLFIIYALKATQTTSKILWWIIALLVIFSGYYIKPTVTIPLIAAVVFLILNKKWRTVLFVLALSVLLFFGTSKVVHHTISSDPAFSTTANERYNLPLIHWVAMSFAQENFSGGFDPNILSYSEQFYDKASKQEADLDLLKENIAQEGVLGVLSKLARKTIYTWLNGDLRDFYYTYLHINPIVNRYFDWVSNNEKGNITGYLLITGAQLLYWLCLLFLMWYEIFQSIFKKRGSIWFIFALSIVGLALFLLFWEANSRYLYNFTPLMILLAVKGKLDFSQRKEKIRRKNVSIK</sequence>
<proteinExistence type="predicted"/>
<evidence type="ECO:0000256" key="1">
    <source>
        <dbReference type="SAM" id="Phobius"/>
    </source>
</evidence>
<feature type="transmembrane region" description="Helical" evidence="1">
    <location>
        <begin position="41"/>
        <end position="63"/>
    </location>
</feature>
<keyword evidence="3" id="KW-1185">Reference proteome</keyword>